<proteinExistence type="predicted"/>
<dbReference type="PANTHER" id="PTHR46401:SF9">
    <property type="entry name" value="MANNOSYLTRANSFERASE A"/>
    <property type="match status" value="1"/>
</dbReference>
<name>A0ABX5UIR6_9BURK</name>
<organism evidence="2 3">
    <name type="scientific">Pseudoduganella umbonata</name>
    <dbReference type="NCBI Taxonomy" id="864828"/>
    <lineage>
        <taxon>Bacteria</taxon>
        <taxon>Pseudomonadati</taxon>
        <taxon>Pseudomonadota</taxon>
        <taxon>Betaproteobacteria</taxon>
        <taxon>Burkholderiales</taxon>
        <taxon>Oxalobacteraceae</taxon>
        <taxon>Telluria group</taxon>
        <taxon>Pseudoduganella</taxon>
    </lineage>
</organism>
<evidence type="ECO:0000313" key="3">
    <source>
        <dbReference type="Proteomes" id="UP000298763"/>
    </source>
</evidence>
<dbReference type="InterPro" id="IPR001296">
    <property type="entry name" value="Glyco_trans_1"/>
</dbReference>
<feature type="domain" description="Glycosyl transferase family 1" evidence="1">
    <location>
        <begin position="276"/>
        <end position="418"/>
    </location>
</feature>
<reference evidence="2 3" key="1">
    <citation type="submission" date="2019-05" db="EMBL/GenBank/DDBJ databases">
        <title>Draft Genome Sequences of Six Type Strains of the Genus Massilia.</title>
        <authorList>
            <person name="Miess H."/>
            <person name="Frediansyhah A."/>
            <person name="Gross H."/>
        </authorList>
    </citation>
    <scope>NUCLEOTIDE SEQUENCE [LARGE SCALE GENOMIC DNA]</scope>
    <source>
        <strain evidence="2 3">DSMZ 26121</strain>
    </source>
</reference>
<accession>A0ABX5UIR6</accession>
<dbReference type="PANTHER" id="PTHR46401">
    <property type="entry name" value="GLYCOSYLTRANSFERASE WBBK-RELATED"/>
    <property type="match status" value="1"/>
</dbReference>
<sequence>MRWRRWPAPRWCWTGAPATRPSCSPRWPAGCLPSSPPKPWTTWWIVAMRPDPRPQLLVDLSVLVQTDDKSGIQRVVRNVLAALLKSPPAGCVVEPVYDAGGYYAYAHGFGARGGAAAAPLRGDTDSAPLTADDTEPPQPVVLRADDIFLGLDLAPNHVPGNRALYADMRRHGVLLYFVVYDLLPITQPQMFNPGAAPWFANWVRTVAETADGLVCISRAVADELLDWIGENDVRRPTPLPVGWFHLGADIPAGGSDVGVADTAPADEALLAHVRARPSLLMVGTLEPRKMHSQALDAFEQLWRRGIDANFVIVGKTGWMTERLAERLRQHPEAGKRLFWLPRADDATLLQLYACSSALLAASAGEGFGLPLIEAAHHGLPVIARDLPVFREVAGDHAWYFEAGNGTQLADALACWLELHAAGQAPRSGAMPWLDWNGSAAALLRVLLDGAWYRTAPTLLSAPQ</sequence>
<dbReference type="Pfam" id="PF00534">
    <property type="entry name" value="Glycos_transf_1"/>
    <property type="match status" value="1"/>
</dbReference>
<dbReference type="Proteomes" id="UP000298763">
    <property type="component" value="Chromosome"/>
</dbReference>
<gene>
    <name evidence="2" type="ORF">FCL38_15590</name>
</gene>
<keyword evidence="3" id="KW-1185">Reference proteome</keyword>
<evidence type="ECO:0000259" key="1">
    <source>
        <dbReference type="Pfam" id="PF00534"/>
    </source>
</evidence>
<dbReference type="CDD" id="cd03809">
    <property type="entry name" value="GT4_MtfB-like"/>
    <property type="match status" value="1"/>
</dbReference>
<dbReference type="EMBL" id="CP040017">
    <property type="protein sequence ID" value="QCP11684.1"/>
    <property type="molecule type" value="Genomic_DNA"/>
</dbReference>
<dbReference type="SUPFAM" id="SSF53756">
    <property type="entry name" value="UDP-Glycosyltransferase/glycogen phosphorylase"/>
    <property type="match status" value="1"/>
</dbReference>
<dbReference type="Gene3D" id="3.40.50.2000">
    <property type="entry name" value="Glycogen Phosphorylase B"/>
    <property type="match status" value="1"/>
</dbReference>
<evidence type="ECO:0000313" key="2">
    <source>
        <dbReference type="EMBL" id="QCP11684.1"/>
    </source>
</evidence>
<protein>
    <submittedName>
        <fullName evidence="2">Glycosyltransferase family 4 protein</fullName>
    </submittedName>
</protein>